<feature type="compositionally biased region" description="Low complexity" evidence="2">
    <location>
        <begin position="545"/>
        <end position="598"/>
    </location>
</feature>
<reference evidence="3" key="1">
    <citation type="journal article" date="2020" name="Stud. Mycol.">
        <title>101 Dothideomycetes genomes: a test case for predicting lifestyles and emergence of pathogens.</title>
        <authorList>
            <person name="Haridas S."/>
            <person name="Albert R."/>
            <person name="Binder M."/>
            <person name="Bloem J."/>
            <person name="Labutti K."/>
            <person name="Salamov A."/>
            <person name="Andreopoulos B."/>
            <person name="Baker S."/>
            <person name="Barry K."/>
            <person name="Bills G."/>
            <person name="Bluhm B."/>
            <person name="Cannon C."/>
            <person name="Castanera R."/>
            <person name="Culley D."/>
            <person name="Daum C."/>
            <person name="Ezra D."/>
            <person name="Gonzalez J."/>
            <person name="Henrissat B."/>
            <person name="Kuo A."/>
            <person name="Liang C."/>
            <person name="Lipzen A."/>
            <person name="Lutzoni F."/>
            <person name="Magnuson J."/>
            <person name="Mondo S."/>
            <person name="Nolan M."/>
            <person name="Ohm R."/>
            <person name="Pangilinan J."/>
            <person name="Park H.-J."/>
            <person name="Ramirez L."/>
            <person name="Alfaro M."/>
            <person name="Sun H."/>
            <person name="Tritt A."/>
            <person name="Yoshinaga Y."/>
            <person name="Zwiers L.-H."/>
            <person name="Turgeon B."/>
            <person name="Goodwin S."/>
            <person name="Spatafora J."/>
            <person name="Crous P."/>
            <person name="Grigoriev I."/>
        </authorList>
    </citation>
    <scope>NUCLEOTIDE SEQUENCE</scope>
    <source>
        <strain evidence="3">CBS 121167</strain>
    </source>
</reference>
<dbReference type="EMBL" id="ML995491">
    <property type="protein sequence ID" value="KAF2140015.1"/>
    <property type="molecule type" value="Genomic_DNA"/>
</dbReference>
<feature type="compositionally biased region" description="Basic and acidic residues" evidence="2">
    <location>
        <begin position="386"/>
        <end position="406"/>
    </location>
</feature>
<evidence type="ECO:0000256" key="2">
    <source>
        <dbReference type="SAM" id="MobiDB-lite"/>
    </source>
</evidence>
<accession>A0A6A6B9M3</accession>
<feature type="compositionally biased region" description="Polar residues" evidence="2">
    <location>
        <begin position="178"/>
        <end position="196"/>
    </location>
</feature>
<feature type="region of interest" description="Disordered" evidence="2">
    <location>
        <begin position="160"/>
        <end position="196"/>
    </location>
</feature>
<keyword evidence="1" id="KW-0175">Coiled coil</keyword>
<dbReference type="InterPro" id="IPR042065">
    <property type="entry name" value="E3_ELL-like"/>
</dbReference>
<evidence type="ECO:0000256" key="1">
    <source>
        <dbReference type="SAM" id="Coils"/>
    </source>
</evidence>
<feature type="coiled-coil region" evidence="1">
    <location>
        <begin position="104"/>
        <end position="138"/>
    </location>
</feature>
<dbReference type="GeneID" id="54300823"/>
<feature type="compositionally biased region" description="Low complexity" evidence="2">
    <location>
        <begin position="514"/>
        <end position="529"/>
    </location>
</feature>
<dbReference type="InterPro" id="IPR036390">
    <property type="entry name" value="WH_DNA-bd_sf"/>
</dbReference>
<name>A0A6A6B9M3_9PEZI</name>
<protein>
    <submittedName>
        <fullName evidence="3">Uncharacterized protein</fullName>
    </submittedName>
</protein>
<dbReference type="OrthoDB" id="2587563at2759"/>
<feature type="compositionally biased region" description="Basic and acidic residues" evidence="2">
    <location>
        <begin position="494"/>
        <end position="509"/>
    </location>
</feature>
<organism evidence="3 4">
    <name type="scientific">Aplosporella prunicola CBS 121167</name>
    <dbReference type="NCBI Taxonomy" id="1176127"/>
    <lineage>
        <taxon>Eukaryota</taxon>
        <taxon>Fungi</taxon>
        <taxon>Dikarya</taxon>
        <taxon>Ascomycota</taxon>
        <taxon>Pezizomycotina</taxon>
        <taxon>Dothideomycetes</taxon>
        <taxon>Dothideomycetes incertae sedis</taxon>
        <taxon>Botryosphaeriales</taxon>
        <taxon>Aplosporellaceae</taxon>
        <taxon>Aplosporella</taxon>
    </lineage>
</organism>
<dbReference type="AlphaFoldDB" id="A0A6A6B9M3"/>
<proteinExistence type="predicted"/>
<evidence type="ECO:0000313" key="4">
    <source>
        <dbReference type="Proteomes" id="UP000799438"/>
    </source>
</evidence>
<dbReference type="SUPFAM" id="SSF46785">
    <property type="entry name" value="Winged helix' DNA-binding domain"/>
    <property type="match status" value="1"/>
</dbReference>
<keyword evidence="4" id="KW-1185">Reference proteome</keyword>
<dbReference type="Proteomes" id="UP000799438">
    <property type="component" value="Unassembled WGS sequence"/>
</dbReference>
<dbReference type="Gene3D" id="1.10.10.2670">
    <property type="entry name" value="E3 ubiquitin-protein ligase"/>
    <property type="match status" value="1"/>
</dbReference>
<dbReference type="UniPathway" id="UPA00143"/>
<feature type="region of interest" description="Disordered" evidence="2">
    <location>
        <begin position="321"/>
        <end position="616"/>
    </location>
</feature>
<dbReference type="RefSeq" id="XP_033395728.1">
    <property type="nucleotide sequence ID" value="XM_033543326.1"/>
</dbReference>
<feature type="compositionally biased region" description="Polar residues" evidence="2">
    <location>
        <begin position="424"/>
        <end position="438"/>
    </location>
</feature>
<feature type="compositionally biased region" description="Basic and acidic residues" evidence="2">
    <location>
        <begin position="337"/>
        <end position="358"/>
    </location>
</feature>
<evidence type="ECO:0000313" key="3">
    <source>
        <dbReference type="EMBL" id="KAF2140015.1"/>
    </source>
</evidence>
<gene>
    <name evidence="3" type="ORF">K452DRAFT_310368</name>
</gene>
<dbReference type="GO" id="GO:0016567">
    <property type="term" value="P:protein ubiquitination"/>
    <property type="evidence" value="ECO:0007669"/>
    <property type="project" value="UniProtKB-UniPathway"/>
</dbReference>
<sequence>MASAVVSPAGLTLHGAPDACIDDPTKLVPAMHLEMTQDILDELLQSIRNGKPPQLLFGRNPVLKYGETKHVLETRAERFRTELYTSDGKSDLRFAGLMEDRLAVQRAEEVTAKADAALQALKSNMASIKKEKESHKMTMGDDAELLANTKREIPRRVGKGKSVLGGRVGSSYPPSPALGSTATSPLPGSAPTSAPTSHLPVIQQALRIPLLHLLAIKPAKTQDLVRKTRASKENLVSVLPKIARESEADGWKLTDKAFKELDPWKFPYPTQEDRQAAIDNAIKAFDRQRLGSDEKPWQLLLPEEDRGKGIKLSKLSLNKAPVQKTTPSVGPKLLKSLKKEAPKKTKKSEKTEDEKESKGVSAKRVAKTTTGEARKTAAKAAGTAQDKQEKARPVEKDAKPVVKKEPPANGTSSALPKKPPKPRATQQKITERPFTTTKRVQDNKPKNPSPLSASPPVNASDFEDNHPVHKALSASSSHAGKSTPGNSDRTLKRKANDLDHDIHKHDTGVKQRKTTGTTLSTKASATASGDRPIKRKAPDHDNESTRPATKKPAAASKTPKPTQTSTPQYSTASSTTSSAASSRSSQMGHRPLQQRPSQRTPPSPADSASPEPTLTMRQTVDLSVKFKRYYARYQQLHLRLSKMAEITQEQRDEFMLMHNKLQAMKAEIKKGAGVAR</sequence>
<feature type="compositionally biased region" description="Polar residues" evidence="2">
    <location>
        <begin position="473"/>
        <end position="488"/>
    </location>
</feature>